<dbReference type="Gene3D" id="3.30.450.40">
    <property type="match status" value="1"/>
</dbReference>
<dbReference type="PROSITE" id="PS51077">
    <property type="entry name" value="HTH_ICLR"/>
    <property type="match status" value="1"/>
</dbReference>
<dbReference type="InterPro" id="IPR005471">
    <property type="entry name" value="Tscrpt_reg_IclR_N"/>
</dbReference>
<keyword evidence="2" id="KW-0238">DNA-binding</keyword>
<feature type="domain" description="IclR-ED" evidence="5">
    <location>
        <begin position="81"/>
        <end position="263"/>
    </location>
</feature>
<keyword evidence="3" id="KW-0804">Transcription</keyword>
<dbReference type="Pfam" id="PF09339">
    <property type="entry name" value="HTH_IclR"/>
    <property type="match status" value="1"/>
</dbReference>
<evidence type="ECO:0000256" key="2">
    <source>
        <dbReference type="ARBA" id="ARBA00023125"/>
    </source>
</evidence>
<evidence type="ECO:0000259" key="5">
    <source>
        <dbReference type="PROSITE" id="PS51078"/>
    </source>
</evidence>
<gene>
    <name evidence="6" type="ORF">ACGU38_29420</name>
</gene>
<evidence type="ECO:0000313" key="7">
    <source>
        <dbReference type="Proteomes" id="UP001605990"/>
    </source>
</evidence>
<organism evidence="6 7">
    <name type="scientific">Streptomyces rochei</name>
    <name type="common">Streptomyces parvullus</name>
    <dbReference type="NCBI Taxonomy" id="1928"/>
    <lineage>
        <taxon>Bacteria</taxon>
        <taxon>Bacillati</taxon>
        <taxon>Actinomycetota</taxon>
        <taxon>Actinomycetes</taxon>
        <taxon>Kitasatosporales</taxon>
        <taxon>Streptomycetaceae</taxon>
        <taxon>Streptomyces</taxon>
        <taxon>Streptomyces rochei group</taxon>
    </lineage>
</organism>
<dbReference type="InterPro" id="IPR036388">
    <property type="entry name" value="WH-like_DNA-bd_sf"/>
</dbReference>
<dbReference type="Gene3D" id="1.10.10.10">
    <property type="entry name" value="Winged helix-like DNA-binding domain superfamily/Winged helix DNA-binding domain"/>
    <property type="match status" value="1"/>
</dbReference>
<dbReference type="InterPro" id="IPR014757">
    <property type="entry name" value="Tscrpt_reg_IclR_C"/>
</dbReference>
<dbReference type="PANTHER" id="PTHR30136">
    <property type="entry name" value="HELIX-TURN-HELIX TRANSCRIPTIONAL REGULATOR, ICLR FAMILY"/>
    <property type="match status" value="1"/>
</dbReference>
<dbReference type="PROSITE" id="PS51078">
    <property type="entry name" value="ICLR_ED"/>
    <property type="match status" value="1"/>
</dbReference>
<dbReference type="EMBL" id="JBIENY010000417">
    <property type="protein sequence ID" value="MFG6299466.1"/>
    <property type="molecule type" value="Genomic_DNA"/>
</dbReference>
<reference evidence="6 7" key="1">
    <citation type="submission" date="2024-10" db="EMBL/GenBank/DDBJ databases">
        <title>Draft genome assembly of a novel steroid transforming actinomycete isolated from African clawed frog Xenopus laevis.</title>
        <authorList>
            <person name="Bragin E."/>
            <person name="Kollerov V."/>
            <person name="Donova M.V."/>
        </authorList>
    </citation>
    <scope>NUCLEOTIDE SEQUENCE [LARGE SCALE GENOMIC DNA]</scope>
    <source>
        <strain evidence="6 7">MTOC-St3</strain>
    </source>
</reference>
<proteinExistence type="predicted"/>
<dbReference type="InterPro" id="IPR029016">
    <property type="entry name" value="GAF-like_dom_sf"/>
</dbReference>
<dbReference type="InterPro" id="IPR036390">
    <property type="entry name" value="WH_DNA-bd_sf"/>
</dbReference>
<dbReference type="InterPro" id="IPR050707">
    <property type="entry name" value="HTH_MetabolicPath_Reg"/>
</dbReference>
<evidence type="ECO:0000313" key="6">
    <source>
        <dbReference type="EMBL" id="MFG6299466.1"/>
    </source>
</evidence>
<feature type="domain" description="HTH iclR-type" evidence="4">
    <location>
        <begin position="19"/>
        <end position="80"/>
    </location>
</feature>
<protein>
    <submittedName>
        <fullName evidence="6">IclR family transcriptional regulator</fullName>
    </submittedName>
</protein>
<dbReference type="SUPFAM" id="SSF46785">
    <property type="entry name" value="Winged helix' DNA-binding domain"/>
    <property type="match status" value="1"/>
</dbReference>
<dbReference type="Proteomes" id="UP001605990">
    <property type="component" value="Unassembled WGS sequence"/>
</dbReference>
<dbReference type="SMART" id="SM00346">
    <property type="entry name" value="HTH_ICLR"/>
    <property type="match status" value="1"/>
</dbReference>
<name>A0ABW7E949_STRRO</name>
<accession>A0ABW7E949</accession>
<sequence length="267" mass="28247">MPGTASRNAGNEQGRRGRNATADRALDILLMFDDNRLVLSATDVAARLEVARSTAYRYLQSLTGNGFLEEKDGSGFRLGPRVVDLARLARKGVGLSDLARPVMRALVEHTGMPALLTRRTGGTVVCLEREDAGTSLRLSYERGEVLGITAGASALALLAWAPTAELDELLSGPLPRYTEATHAHPATLRARLAEIREQGYAVGNGELDPDVLGIGAPVRGENGAVIGALSVAAFSHRVPEGEVPHHIEAVCRAAETLSARVARMGIG</sequence>
<evidence type="ECO:0000259" key="4">
    <source>
        <dbReference type="PROSITE" id="PS51077"/>
    </source>
</evidence>
<keyword evidence="7" id="KW-1185">Reference proteome</keyword>
<dbReference type="SUPFAM" id="SSF55781">
    <property type="entry name" value="GAF domain-like"/>
    <property type="match status" value="1"/>
</dbReference>
<evidence type="ECO:0000256" key="3">
    <source>
        <dbReference type="ARBA" id="ARBA00023163"/>
    </source>
</evidence>
<keyword evidence="1" id="KW-0805">Transcription regulation</keyword>
<dbReference type="PANTHER" id="PTHR30136:SF24">
    <property type="entry name" value="HTH-TYPE TRANSCRIPTIONAL REPRESSOR ALLR"/>
    <property type="match status" value="1"/>
</dbReference>
<dbReference type="Pfam" id="PF01614">
    <property type="entry name" value="IclR_C"/>
    <property type="match status" value="1"/>
</dbReference>
<comment type="caution">
    <text evidence="6">The sequence shown here is derived from an EMBL/GenBank/DDBJ whole genome shotgun (WGS) entry which is preliminary data.</text>
</comment>
<evidence type="ECO:0000256" key="1">
    <source>
        <dbReference type="ARBA" id="ARBA00023015"/>
    </source>
</evidence>
<dbReference type="RefSeq" id="WP_127437395.1">
    <property type="nucleotide sequence ID" value="NZ_JBIDAO010000015.1"/>
</dbReference>